<accession>A0A117KBS7</accession>
<reference evidence="3 4" key="1">
    <citation type="submission" date="2015-10" db="EMBL/GenBank/DDBJ databases">
        <title>Genome sequence of Chryseobacterium greenlandense.</title>
        <authorList>
            <person name="Newman J."/>
            <person name="Fischer K."/>
            <person name="Miller J."/>
        </authorList>
    </citation>
    <scope>NUCLEOTIDE SEQUENCE [LARGE SCALE GENOMIC DNA]</scope>
    <source>
        <strain evidence="3 4">UMB34</strain>
    </source>
</reference>
<proteinExistence type="inferred from homology"/>
<evidence type="ECO:0000256" key="1">
    <source>
        <dbReference type="ARBA" id="ARBA00006484"/>
    </source>
</evidence>
<comment type="similarity">
    <text evidence="1">Belongs to the short-chain dehydrogenases/reductases (SDR) family.</text>
</comment>
<name>A0A117KBS7_9FLAO</name>
<evidence type="ECO:0000256" key="2">
    <source>
        <dbReference type="ARBA" id="ARBA00023002"/>
    </source>
</evidence>
<dbReference type="AlphaFoldDB" id="A0A117KBS7"/>
<gene>
    <name evidence="3" type="ORF">AR686_06755</name>
</gene>
<dbReference type="Pfam" id="PF00106">
    <property type="entry name" value="adh_short"/>
    <property type="match status" value="1"/>
</dbReference>
<dbReference type="PANTHER" id="PTHR43391:SF94">
    <property type="entry name" value="OXIDOREDUCTASE-RELATED"/>
    <property type="match status" value="1"/>
</dbReference>
<comment type="caution">
    <text evidence="3">The sequence shown here is derived from an EMBL/GenBank/DDBJ whole genome shotgun (WGS) entry which is preliminary data.</text>
</comment>
<dbReference type="EMBL" id="LMAI01000004">
    <property type="protein sequence ID" value="KUJ56265.1"/>
    <property type="molecule type" value="Genomic_DNA"/>
</dbReference>
<dbReference type="GO" id="GO:0016491">
    <property type="term" value="F:oxidoreductase activity"/>
    <property type="evidence" value="ECO:0007669"/>
    <property type="project" value="UniProtKB-KW"/>
</dbReference>
<dbReference type="PRINTS" id="PR00081">
    <property type="entry name" value="GDHRDH"/>
</dbReference>
<sequence length="241" mass="27419">MIVLGSTSEVAQAFVEKALQEGEKFERIYLFTSNKETTERFARHIDVKFLQQSEIIELDLTKEINYQNFDSINSSLLFCATGYLGDGTEEGLYDNKNTQRIIDINYSKLVPVINYFAQKFESRRSGTIIGLSSVAGERGRQSNFIYGSAKAAFTAYLSGLRNYLFEKKVHVMTVKPGFMATKMTEGLPLNPKLTATPKQAAECIYNAFKKQRNVTYVLPIWSVIMLVIRNIPEFVFKKLKL</sequence>
<dbReference type="RefSeq" id="WP_059136270.1">
    <property type="nucleotide sequence ID" value="NZ_LMAI01000004.1"/>
</dbReference>
<dbReference type="Gene3D" id="3.40.50.720">
    <property type="entry name" value="NAD(P)-binding Rossmann-like Domain"/>
    <property type="match status" value="1"/>
</dbReference>
<dbReference type="PANTHER" id="PTHR43391">
    <property type="entry name" value="RETINOL DEHYDROGENASE-RELATED"/>
    <property type="match status" value="1"/>
</dbReference>
<evidence type="ECO:0000313" key="3">
    <source>
        <dbReference type="EMBL" id="KUJ56265.1"/>
    </source>
</evidence>
<keyword evidence="2" id="KW-0560">Oxidoreductase</keyword>
<protein>
    <submittedName>
        <fullName evidence="3">3-oxoacyl-ACP reductase</fullName>
    </submittedName>
</protein>
<dbReference type="InterPro" id="IPR002347">
    <property type="entry name" value="SDR_fam"/>
</dbReference>
<evidence type="ECO:0000313" key="4">
    <source>
        <dbReference type="Proteomes" id="UP000054388"/>
    </source>
</evidence>
<organism evidence="3 4">
    <name type="scientific">Chryseobacterium aquaticum subsp. greenlandense</name>
    <dbReference type="NCBI Taxonomy" id="345663"/>
    <lineage>
        <taxon>Bacteria</taxon>
        <taxon>Pseudomonadati</taxon>
        <taxon>Bacteroidota</taxon>
        <taxon>Flavobacteriia</taxon>
        <taxon>Flavobacteriales</taxon>
        <taxon>Weeksellaceae</taxon>
        <taxon>Chryseobacterium group</taxon>
        <taxon>Chryseobacterium</taxon>
    </lineage>
</organism>
<dbReference type="InterPro" id="IPR036291">
    <property type="entry name" value="NAD(P)-bd_dom_sf"/>
</dbReference>
<dbReference type="SUPFAM" id="SSF51735">
    <property type="entry name" value="NAD(P)-binding Rossmann-fold domains"/>
    <property type="match status" value="1"/>
</dbReference>
<dbReference type="Proteomes" id="UP000054388">
    <property type="component" value="Unassembled WGS sequence"/>
</dbReference>